<sequence length="60" mass="6566">MMESINVVFDDSGEGKLTDVGEYAITSDNSINVPVIEKELEVESNPEILTSPPKKGPFVR</sequence>
<comment type="caution">
    <text evidence="1">The sequence shown here is derived from an EMBL/GenBank/DDBJ whole genome shotgun (WGS) entry which is preliminary data.</text>
</comment>
<keyword evidence="2" id="KW-1185">Reference proteome</keyword>
<organism evidence="1 2">
    <name type="scientific">Trifolium medium</name>
    <dbReference type="NCBI Taxonomy" id="97028"/>
    <lineage>
        <taxon>Eukaryota</taxon>
        <taxon>Viridiplantae</taxon>
        <taxon>Streptophyta</taxon>
        <taxon>Embryophyta</taxon>
        <taxon>Tracheophyta</taxon>
        <taxon>Spermatophyta</taxon>
        <taxon>Magnoliopsida</taxon>
        <taxon>eudicotyledons</taxon>
        <taxon>Gunneridae</taxon>
        <taxon>Pentapetalae</taxon>
        <taxon>rosids</taxon>
        <taxon>fabids</taxon>
        <taxon>Fabales</taxon>
        <taxon>Fabaceae</taxon>
        <taxon>Papilionoideae</taxon>
        <taxon>50 kb inversion clade</taxon>
        <taxon>NPAAA clade</taxon>
        <taxon>Hologalegina</taxon>
        <taxon>IRL clade</taxon>
        <taxon>Trifolieae</taxon>
        <taxon>Trifolium</taxon>
    </lineage>
</organism>
<dbReference type="Proteomes" id="UP000265520">
    <property type="component" value="Unassembled WGS sequence"/>
</dbReference>
<dbReference type="EMBL" id="LXQA011222595">
    <property type="protein sequence ID" value="MCI89558.1"/>
    <property type="molecule type" value="Genomic_DNA"/>
</dbReference>
<dbReference type="AlphaFoldDB" id="A0A392VMD0"/>
<reference evidence="1 2" key="1">
    <citation type="journal article" date="2018" name="Front. Plant Sci.">
        <title>Red Clover (Trifolium pratense) and Zigzag Clover (T. medium) - A Picture of Genomic Similarities and Differences.</title>
        <authorList>
            <person name="Dluhosova J."/>
            <person name="Istvanek J."/>
            <person name="Nedelnik J."/>
            <person name="Repkova J."/>
        </authorList>
    </citation>
    <scope>NUCLEOTIDE SEQUENCE [LARGE SCALE GENOMIC DNA]</scope>
    <source>
        <strain evidence="2">cv. 10/8</strain>
        <tissue evidence="1">Leaf</tissue>
    </source>
</reference>
<accession>A0A392VMD0</accession>
<name>A0A392VMD0_9FABA</name>
<evidence type="ECO:0000313" key="1">
    <source>
        <dbReference type="EMBL" id="MCI89558.1"/>
    </source>
</evidence>
<evidence type="ECO:0000313" key="2">
    <source>
        <dbReference type="Proteomes" id="UP000265520"/>
    </source>
</evidence>
<feature type="non-terminal residue" evidence="1">
    <location>
        <position position="60"/>
    </location>
</feature>
<proteinExistence type="predicted"/>
<protein>
    <submittedName>
        <fullName evidence="1">Uncharacterized protein</fullName>
    </submittedName>
</protein>